<dbReference type="InterPro" id="IPR003395">
    <property type="entry name" value="RecF/RecN/SMC_N"/>
</dbReference>
<evidence type="ECO:0000256" key="1">
    <source>
        <dbReference type="ARBA" id="ARBA00004496"/>
    </source>
</evidence>
<evidence type="ECO:0000256" key="7">
    <source>
        <dbReference type="ARBA" id="ARBA00022840"/>
    </source>
</evidence>
<evidence type="ECO:0000313" key="12">
    <source>
        <dbReference type="Proteomes" id="UP000280417"/>
    </source>
</evidence>
<gene>
    <name evidence="9" type="primary">recF</name>
    <name evidence="11" type="ORF">DRJ04_03745</name>
</gene>
<name>A0A662DFR6_UNCAE</name>
<dbReference type="GO" id="GO:0005737">
    <property type="term" value="C:cytoplasm"/>
    <property type="evidence" value="ECO:0007669"/>
    <property type="project" value="UniProtKB-SubCell"/>
</dbReference>
<dbReference type="EMBL" id="QMQA01000080">
    <property type="protein sequence ID" value="RLE13718.1"/>
    <property type="molecule type" value="Genomic_DNA"/>
</dbReference>
<organism evidence="11 12">
    <name type="scientific">Aerophobetes bacterium</name>
    <dbReference type="NCBI Taxonomy" id="2030807"/>
    <lineage>
        <taxon>Bacteria</taxon>
        <taxon>Candidatus Aerophobota</taxon>
    </lineage>
</organism>
<dbReference type="PANTHER" id="PTHR32182:SF0">
    <property type="entry name" value="DNA REPLICATION AND REPAIR PROTEIN RECF"/>
    <property type="match status" value="1"/>
</dbReference>
<keyword evidence="9" id="KW-0227">DNA damage</keyword>
<dbReference type="Proteomes" id="UP000280417">
    <property type="component" value="Unassembled WGS sequence"/>
</dbReference>
<dbReference type="SUPFAM" id="SSF52540">
    <property type="entry name" value="P-loop containing nucleoside triphosphate hydrolases"/>
    <property type="match status" value="1"/>
</dbReference>
<dbReference type="InterPro" id="IPR027417">
    <property type="entry name" value="P-loop_NTPase"/>
</dbReference>
<evidence type="ECO:0000256" key="6">
    <source>
        <dbReference type="ARBA" id="ARBA00022741"/>
    </source>
</evidence>
<feature type="binding site" evidence="9">
    <location>
        <begin position="30"/>
        <end position="37"/>
    </location>
    <ligand>
        <name>ATP</name>
        <dbReference type="ChEBI" id="CHEBI:30616"/>
    </ligand>
</feature>
<evidence type="ECO:0000256" key="3">
    <source>
        <dbReference type="ARBA" id="ARBA00020170"/>
    </source>
</evidence>
<dbReference type="Pfam" id="PF02463">
    <property type="entry name" value="SMC_N"/>
    <property type="match status" value="1"/>
</dbReference>
<dbReference type="AlphaFoldDB" id="A0A662DFR6"/>
<evidence type="ECO:0000256" key="8">
    <source>
        <dbReference type="ARBA" id="ARBA00023125"/>
    </source>
</evidence>
<dbReference type="InterPro" id="IPR042174">
    <property type="entry name" value="RecF_2"/>
</dbReference>
<feature type="domain" description="RecF/RecN/SMC N-terminal" evidence="10">
    <location>
        <begin position="3"/>
        <end position="349"/>
    </location>
</feature>
<dbReference type="Gene3D" id="3.40.50.300">
    <property type="entry name" value="P-loop containing nucleotide triphosphate hydrolases"/>
    <property type="match status" value="1"/>
</dbReference>
<keyword evidence="9" id="KW-0234">DNA repair</keyword>
<keyword evidence="7 9" id="KW-0067">ATP-binding</keyword>
<comment type="caution">
    <text evidence="11">The sequence shown here is derived from an EMBL/GenBank/DDBJ whole genome shotgun (WGS) entry which is preliminary data.</text>
</comment>
<comment type="similarity">
    <text evidence="2 9">Belongs to the RecF family.</text>
</comment>
<keyword evidence="4 9" id="KW-0963">Cytoplasm</keyword>
<evidence type="ECO:0000259" key="10">
    <source>
        <dbReference type="Pfam" id="PF02463"/>
    </source>
</evidence>
<comment type="function">
    <text evidence="9">The RecF protein is involved in DNA metabolism; it is required for DNA replication and normal SOS inducibility. RecF binds preferentially to single-stranded, linear DNA. It also seems to bind ATP.</text>
</comment>
<dbReference type="InterPro" id="IPR001238">
    <property type="entry name" value="DNA-binding_RecF"/>
</dbReference>
<proteinExistence type="inferred from homology"/>
<keyword evidence="9" id="KW-0742">SOS response</keyword>
<dbReference type="GO" id="GO:0003697">
    <property type="term" value="F:single-stranded DNA binding"/>
    <property type="evidence" value="ECO:0007669"/>
    <property type="project" value="UniProtKB-UniRule"/>
</dbReference>
<dbReference type="GO" id="GO:0006260">
    <property type="term" value="P:DNA replication"/>
    <property type="evidence" value="ECO:0007669"/>
    <property type="project" value="UniProtKB-UniRule"/>
</dbReference>
<dbReference type="GO" id="GO:0006302">
    <property type="term" value="P:double-strand break repair"/>
    <property type="evidence" value="ECO:0007669"/>
    <property type="project" value="TreeGrafter"/>
</dbReference>
<dbReference type="HAMAP" id="MF_00365">
    <property type="entry name" value="RecF"/>
    <property type="match status" value="1"/>
</dbReference>
<keyword evidence="6 9" id="KW-0547">Nucleotide-binding</keyword>
<dbReference type="NCBIfam" id="TIGR00611">
    <property type="entry name" value="recf"/>
    <property type="match status" value="1"/>
</dbReference>
<dbReference type="Gene3D" id="1.20.1050.90">
    <property type="entry name" value="RecF/RecN/SMC, N-terminal domain"/>
    <property type="match status" value="1"/>
</dbReference>
<reference evidence="11 12" key="1">
    <citation type="submission" date="2018-06" db="EMBL/GenBank/DDBJ databases">
        <title>Extensive metabolic versatility and redundancy in microbially diverse, dynamic hydrothermal sediments.</title>
        <authorList>
            <person name="Dombrowski N."/>
            <person name="Teske A."/>
            <person name="Baker B.J."/>
        </authorList>
    </citation>
    <scope>NUCLEOTIDE SEQUENCE [LARGE SCALE GENOMIC DNA]</scope>
    <source>
        <strain evidence="11">B3_G15</strain>
    </source>
</reference>
<accession>A0A662DFR6</accession>
<protein>
    <recommendedName>
        <fullName evidence="3 9">DNA replication and repair protein RecF</fullName>
    </recommendedName>
</protein>
<evidence type="ECO:0000256" key="2">
    <source>
        <dbReference type="ARBA" id="ARBA00008016"/>
    </source>
</evidence>
<dbReference type="PROSITE" id="PS00617">
    <property type="entry name" value="RECF_1"/>
    <property type="match status" value="1"/>
</dbReference>
<dbReference type="PANTHER" id="PTHR32182">
    <property type="entry name" value="DNA REPLICATION AND REPAIR PROTEIN RECF"/>
    <property type="match status" value="1"/>
</dbReference>
<evidence type="ECO:0000256" key="9">
    <source>
        <dbReference type="HAMAP-Rule" id="MF_00365"/>
    </source>
</evidence>
<comment type="subcellular location">
    <subcellularLocation>
        <location evidence="1 9">Cytoplasm</location>
    </subcellularLocation>
</comment>
<dbReference type="GO" id="GO:0005524">
    <property type="term" value="F:ATP binding"/>
    <property type="evidence" value="ECO:0007669"/>
    <property type="project" value="UniProtKB-UniRule"/>
</dbReference>
<evidence type="ECO:0000313" key="11">
    <source>
        <dbReference type="EMBL" id="RLE13718.1"/>
    </source>
</evidence>
<dbReference type="GO" id="GO:0000731">
    <property type="term" value="P:DNA synthesis involved in DNA repair"/>
    <property type="evidence" value="ECO:0007669"/>
    <property type="project" value="TreeGrafter"/>
</dbReference>
<dbReference type="GO" id="GO:0009432">
    <property type="term" value="P:SOS response"/>
    <property type="evidence" value="ECO:0007669"/>
    <property type="project" value="UniProtKB-UniRule"/>
</dbReference>
<keyword evidence="8 9" id="KW-0238">DNA-binding</keyword>
<evidence type="ECO:0000256" key="4">
    <source>
        <dbReference type="ARBA" id="ARBA00022490"/>
    </source>
</evidence>
<sequence length="377" mass="44067">MWLKNIQILNFRNFSRLSLEFSPYINIFEGENSQGKTNLIEAIYCLGRGASFRTFEDQRLIKWNEDSFYLGGEGERRSNLLKYELSLARNSNKLRRVNSHRVSLKNTSYWLWMVVFSARDMRIVQGGPFHRRNFLDEIASFLYPDFSYLRFSFNKVLSQRNTLLRQLREKPKSCSREMTGWDSQFLKLGSELVYLRLKAIKKLASSLSNIYPHLKGSACSTHLIYSSSFLKEGLKDSLNLNKIKENFRQKLELIREKEIESGITLSGPHRDDFRIIVDGVDQRIFGSQGEQRMIAIGLRLAEIDLLRERNNEYPIVLIDDFPSDLDFQRTKFLLNLIKSKGQVFVATQDVKRLSQDFLKKGLIFRIKDGMVRLNEGK</sequence>
<evidence type="ECO:0000256" key="5">
    <source>
        <dbReference type="ARBA" id="ARBA00022705"/>
    </source>
</evidence>
<dbReference type="InterPro" id="IPR018078">
    <property type="entry name" value="DNA-binding_RecF_CS"/>
</dbReference>
<keyword evidence="5 9" id="KW-0235">DNA replication</keyword>